<proteinExistence type="predicted"/>
<evidence type="ECO:0000313" key="1">
    <source>
        <dbReference type="EMBL" id="KAK3317935.1"/>
    </source>
</evidence>
<keyword evidence="2" id="KW-1185">Reference proteome</keyword>
<comment type="caution">
    <text evidence="1">The sequence shown here is derived from an EMBL/GenBank/DDBJ whole genome shotgun (WGS) entry which is preliminary data.</text>
</comment>
<evidence type="ECO:0000313" key="2">
    <source>
        <dbReference type="Proteomes" id="UP001283341"/>
    </source>
</evidence>
<accession>A0AAE0I3X8</accession>
<evidence type="ECO:0008006" key="3">
    <source>
        <dbReference type="Google" id="ProtNLM"/>
    </source>
</evidence>
<sequence>MSADRIASHLEKLPLELHEPILANLSFRDVIALAKYAPDGGQVATALAISPKWGNIWPTYTAHKDEYQTLASLIMPLGPAGRLFDPTGGALDVMAGQFYRQQTRRRQMNPEYDFYTWTLLNTSNNIRDMLRMVDPVTLQYFSEKISLDHIASIAPRLADLVAHCKQEHTGSSGSSTTGNTSDEQDVRQWFSDLLKEPCPCALAVSTWPLEERAQNRKARLIQNQHHCEFNHRALPQPAWTLEQMKAFVDAYTIFQHKVNAAKGAQLKTLSKLYARHHSRLKQPLAPQTPRKNPNHIPEQLEIIVGFVMRTLDIDREAQRRSQEGVSRFRYPHACLVPYNWCLRLWTQVVEANPELLLGKKQEENVSLEGLIEGLLIGPSSSAAVPEDILQRMRIVNKGMKEFYYRDTKRGLDAGVSFKPLSYRERMRTTESRDDGKSPIFAIHETHAFEVAGRKTMLPPINSREMKWLVAFIQVVEWMEGAFPEIAAQVRYTYRKGEEIGGRAAQAYD</sequence>
<reference evidence="1" key="2">
    <citation type="submission" date="2023-06" db="EMBL/GenBank/DDBJ databases">
        <authorList>
            <consortium name="Lawrence Berkeley National Laboratory"/>
            <person name="Haridas S."/>
            <person name="Hensen N."/>
            <person name="Bonometti L."/>
            <person name="Westerberg I."/>
            <person name="Brannstrom I.O."/>
            <person name="Guillou S."/>
            <person name="Cros-Aarteil S."/>
            <person name="Calhoun S."/>
            <person name="Kuo A."/>
            <person name="Mondo S."/>
            <person name="Pangilinan J."/>
            <person name="Riley R."/>
            <person name="Labutti K."/>
            <person name="Andreopoulos B."/>
            <person name="Lipzen A."/>
            <person name="Chen C."/>
            <person name="Yanf M."/>
            <person name="Daum C."/>
            <person name="Ng V."/>
            <person name="Clum A."/>
            <person name="Steindorff A."/>
            <person name="Ohm R."/>
            <person name="Martin F."/>
            <person name="Silar P."/>
            <person name="Natvig D."/>
            <person name="Lalanne C."/>
            <person name="Gautier V."/>
            <person name="Ament-Velasquez S.L."/>
            <person name="Kruys A."/>
            <person name="Hutchinson M.I."/>
            <person name="Powell A.J."/>
            <person name="Barry K."/>
            <person name="Miller A.N."/>
            <person name="Grigoriev I.V."/>
            <person name="Debuchy R."/>
            <person name="Gladieux P."/>
            <person name="Thoren M.H."/>
            <person name="Johannesson H."/>
        </authorList>
    </citation>
    <scope>NUCLEOTIDE SEQUENCE</scope>
    <source>
        <strain evidence="1">CBS 118394</strain>
    </source>
</reference>
<gene>
    <name evidence="1" type="ORF">B0H66DRAFT_220053</name>
</gene>
<protein>
    <recommendedName>
        <fullName evidence="3">F-box domain-containing protein</fullName>
    </recommendedName>
</protein>
<dbReference type="EMBL" id="JAUEDM010000004">
    <property type="protein sequence ID" value="KAK3317935.1"/>
    <property type="molecule type" value="Genomic_DNA"/>
</dbReference>
<organism evidence="1 2">
    <name type="scientific">Apodospora peruviana</name>
    <dbReference type="NCBI Taxonomy" id="516989"/>
    <lineage>
        <taxon>Eukaryota</taxon>
        <taxon>Fungi</taxon>
        <taxon>Dikarya</taxon>
        <taxon>Ascomycota</taxon>
        <taxon>Pezizomycotina</taxon>
        <taxon>Sordariomycetes</taxon>
        <taxon>Sordariomycetidae</taxon>
        <taxon>Sordariales</taxon>
        <taxon>Lasiosphaeriaceae</taxon>
        <taxon>Apodospora</taxon>
    </lineage>
</organism>
<reference evidence="1" key="1">
    <citation type="journal article" date="2023" name="Mol. Phylogenet. Evol.">
        <title>Genome-scale phylogeny and comparative genomics of the fungal order Sordariales.</title>
        <authorList>
            <person name="Hensen N."/>
            <person name="Bonometti L."/>
            <person name="Westerberg I."/>
            <person name="Brannstrom I.O."/>
            <person name="Guillou S."/>
            <person name="Cros-Aarteil S."/>
            <person name="Calhoun S."/>
            <person name="Haridas S."/>
            <person name="Kuo A."/>
            <person name="Mondo S."/>
            <person name="Pangilinan J."/>
            <person name="Riley R."/>
            <person name="LaButti K."/>
            <person name="Andreopoulos B."/>
            <person name="Lipzen A."/>
            <person name="Chen C."/>
            <person name="Yan M."/>
            <person name="Daum C."/>
            <person name="Ng V."/>
            <person name="Clum A."/>
            <person name="Steindorff A."/>
            <person name="Ohm R.A."/>
            <person name="Martin F."/>
            <person name="Silar P."/>
            <person name="Natvig D.O."/>
            <person name="Lalanne C."/>
            <person name="Gautier V."/>
            <person name="Ament-Velasquez S.L."/>
            <person name="Kruys A."/>
            <person name="Hutchinson M.I."/>
            <person name="Powell A.J."/>
            <person name="Barry K."/>
            <person name="Miller A.N."/>
            <person name="Grigoriev I.V."/>
            <person name="Debuchy R."/>
            <person name="Gladieux P."/>
            <person name="Hiltunen Thoren M."/>
            <person name="Johannesson H."/>
        </authorList>
    </citation>
    <scope>NUCLEOTIDE SEQUENCE</scope>
    <source>
        <strain evidence="1">CBS 118394</strain>
    </source>
</reference>
<name>A0AAE0I3X8_9PEZI</name>
<dbReference type="AlphaFoldDB" id="A0AAE0I3X8"/>
<dbReference type="Proteomes" id="UP001283341">
    <property type="component" value="Unassembled WGS sequence"/>
</dbReference>